<protein>
    <submittedName>
        <fullName evidence="1">Uncharacterized protein</fullName>
    </submittedName>
</protein>
<dbReference type="EMBL" id="UINC01141083">
    <property type="protein sequence ID" value="SVD28610.1"/>
    <property type="molecule type" value="Genomic_DNA"/>
</dbReference>
<accession>A0A382U2V3</accession>
<sequence>MKNKYIPEKENLYSSYDWSKFNLALKKYREKFVEYEKETREKK</sequence>
<proteinExistence type="predicted"/>
<name>A0A382U2V3_9ZZZZ</name>
<organism evidence="1">
    <name type="scientific">marine metagenome</name>
    <dbReference type="NCBI Taxonomy" id="408172"/>
    <lineage>
        <taxon>unclassified sequences</taxon>
        <taxon>metagenomes</taxon>
        <taxon>ecological metagenomes</taxon>
    </lineage>
</organism>
<reference evidence="1" key="1">
    <citation type="submission" date="2018-05" db="EMBL/GenBank/DDBJ databases">
        <authorList>
            <person name="Lanie J.A."/>
            <person name="Ng W.-L."/>
            <person name="Kazmierczak K.M."/>
            <person name="Andrzejewski T.M."/>
            <person name="Davidsen T.M."/>
            <person name="Wayne K.J."/>
            <person name="Tettelin H."/>
            <person name="Glass J.I."/>
            <person name="Rusch D."/>
            <person name="Podicherti R."/>
            <person name="Tsui H.-C.T."/>
            <person name="Winkler M.E."/>
        </authorList>
    </citation>
    <scope>NUCLEOTIDE SEQUENCE</scope>
</reference>
<dbReference type="AlphaFoldDB" id="A0A382U2V3"/>
<gene>
    <name evidence="1" type="ORF">METZ01_LOCUS381464</name>
</gene>
<evidence type="ECO:0000313" key="1">
    <source>
        <dbReference type="EMBL" id="SVD28610.1"/>
    </source>
</evidence>